<protein>
    <submittedName>
        <fullName evidence="1">Uncharacterized protein</fullName>
    </submittedName>
</protein>
<accession>A0A2P2N4R4</accession>
<dbReference type="EMBL" id="GGEC01056966">
    <property type="protein sequence ID" value="MBX37450.1"/>
    <property type="molecule type" value="Transcribed_RNA"/>
</dbReference>
<name>A0A2P2N4R4_RHIMU</name>
<reference evidence="1" key="1">
    <citation type="submission" date="2018-02" db="EMBL/GenBank/DDBJ databases">
        <title>Rhizophora mucronata_Transcriptome.</title>
        <authorList>
            <person name="Meera S.P."/>
            <person name="Sreeshan A."/>
            <person name="Augustine A."/>
        </authorList>
    </citation>
    <scope>NUCLEOTIDE SEQUENCE</scope>
    <source>
        <tissue evidence="1">Leaf</tissue>
    </source>
</reference>
<sequence length="36" mass="4001">MMGLKSRKQPLCLTLPHIPPVLELHALGHPFIGLKN</sequence>
<organism evidence="1">
    <name type="scientific">Rhizophora mucronata</name>
    <name type="common">Asiatic mangrove</name>
    <dbReference type="NCBI Taxonomy" id="61149"/>
    <lineage>
        <taxon>Eukaryota</taxon>
        <taxon>Viridiplantae</taxon>
        <taxon>Streptophyta</taxon>
        <taxon>Embryophyta</taxon>
        <taxon>Tracheophyta</taxon>
        <taxon>Spermatophyta</taxon>
        <taxon>Magnoliopsida</taxon>
        <taxon>eudicotyledons</taxon>
        <taxon>Gunneridae</taxon>
        <taxon>Pentapetalae</taxon>
        <taxon>rosids</taxon>
        <taxon>fabids</taxon>
        <taxon>Malpighiales</taxon>
        <taxon>Rhizophoraceae</taxon>
        <taxon>Rhizophora</taxon>
    </lineage>
</organism>
<dbReference type="AlphaFoldDB" id="A0A2P2N4R4"/>
<proteinExistence type="predicted"/>
<evidence type="ECO:0000313" key="1">
    <source>
        <dbReference type="EMBL" id="MBX37450.1"/>
    </source>
</evidence>